<evidence type="ECO:0000256" key="1">
    <source>
        <dbReference type="SAM" id="Phobius"/>
    </source>
</evidence>
<keyword evidence="1" id="KW-0812">Transmembrane</keyword>
<proteinExistence type="predicted"/>
<dbReference type="EMBL" id="FNJU01000001">
    <property type="protein sequence ID" value="SDP05964.1"/>
    <property type="molecule type" value="Genomic_DNA"/>
</dbReference>
<reference evidence="3" key="1">
    <citation type="submission" date="2016-10" db="EMBL/GenBank/DDBJ databases">
        <authorList>
            <person name="Varghese N."/>
            <person name="Submissions S."/>
        </authorList>
    </citation>
    <scope>NUCLEOTIDE SEQUENCE [LARGE SCALE GENOMIC DNA]</scope>
    <source>
        <strain evidence="3">IBRC-M10078</strain>
    </source>
</reference>
<gene>
    <name evidence="2" type="ORF">SAMN05216565_101374</name>
</gene>
<dbReference type="OrthoDB" id="9181960at2"/>
<protein>
    <submittedName>
        <fullName evidence="2">Uncharacterized protein</fullName>
    </submittedName>
</protein>
<evidence type="ECO:0000313" key="3">
    <source>
        <dbReference type="Proteomes" id="UP000199159"/>
    </source>
</evidence>
<sequence length="194" mass="22739">MKIRQFEEELLYEFSSRFQLYNSNAVVIPSFILHIISPIFYPLYDQHVERGKRALCGQEIDVKPNQLNIESYKEYQTFFYEFYNNYSKETSLVTIKIADAALWSFGKWIKGLASNEVPKFIRAKNDGANTDYKPDDRFKRDVLEMVDSGSSQKEAMESIANKHNVKLKVSYFQYPGSHINRWRTQLEHIGSSHS</sequence>
<keyword evidence="3" id="KW-1185">Reference proteome</keyword>
<keyword evidence="1" id="KW-0472">Membrane</keyword>
<dbReference type="RefSeq" id="WP_090849418.1">
    <property type="nucleotide sequence ID" value="NZ_FNJU01000001.1"/>
</dbReference>
<evidence type="ECO:0000313" key="2">
    <source>
        <dbReference type="EMBL" id="SDP05964.1"/>
    </source>
</evidence>
<dbReference type="Proteomes" id="UP000199159">
    <property type="component" value="Unassembled WGS sequence"/>
</dbReference>
<keyword evidence="1" id="KW-1133">Transmembrane helix</keyword>
<dbReference type="STRING" id="930152.SAMN05216565_101374"/>
<organism evidence="2 3">
    <name type="scientific">Litchfieldia salsa</name>
    <dbReference type="NCBI Taxonomy" id="930152"/>
    <lineage>
        <taxon>Bacteria</taxon>
        <taxon>Bacillati</taxon>
        <taxon>Bacillota</taxon>
        <taxon>Bacilli</taxon>
        <taxon>Bacillales</taxon>
        <taxon>Bacillaceae</taxon>
        <taxon>Litchfieldia</taxon>
    </lineage>
</organism>
<accession>A0A1H0PLU2</accession>
<feature type="transmembrane region" description="Helical" evidence="1">
    <location>
        <begin position="20"/>
        <end position="44"/>
    </location>
</feature>
<name>A0A1H0PLU2_9BACI</name>
<dbReference type="AlphaFoldDB" id="A0A1H0PLU2"/>